<evidence type="ECO:0000256" key="1">
    <source>
        <dbReference type="ARBA" id="ARBA00004479"/>
    </source>
</evidence>
<evidence type="ECO:0000256" key="9">
    <source>
        <dbReference type="SAM" id="Phobius"/>
    </source>
</evidence>
<feature type="domain" description="Ig-like" evidence="11">
    <location>
        <begin position="242"/>
        <end position="319"/>
    </location>
</feature>
<dbReference type="CDD" id="cd00096">
    <property type="entry name" value="Ig"/>
    <property type="match status" value="2"/>
</dbReference>
<dbReference type="SUPFAM" id="SSF48726">
    <property type="entry name" value="Immunoglobulin"/>
    <property type="match status" value="5"/>
</dbReference>
<keyword evidence="5" id="KW-1015">Disulfide bond</keyword>
<evidence type="ECO:0000256" key="7">
    <source>
        <dbReference type="ARBA" id="ARBA00023319"/>
    </source>
</evidence>
<feature type="region of interest" description="Disordered" evidence="8">
    <location>
        <begin position="127"/>
        <end position="154"/>
    </location>
</feature>
<reference evidence="12" key="1">
    <citation type="submission" date="2023-03" db="EMBL/GenBank/DDBJ databases">
        <title>Electrophorus voltai genome.</title>
        <authorList>
            <person name="Bian C."/>
        </authorList>
    </citation>
    <scope>NUCLEOTIDE SEQUENCE</scope>
    <source>
        <strain evidence="12">CB-2022</strain>
        <tissue evidence="12">Muscle</tissue>
    </source>
</reference>
<dbReference type="EMBL" id="JAROKS010000016">
    <property type="protein sequence ID" value="KAK1795458.1"/>
    <property type="molecule type" value="Genomic_DNA"/>
</dbReference>
<dbReference type="GO" id="GO:0005886">
    <property type="term" value="C:plasma membrane"/>
    <property type="evidence" value="ECO:0007669"/>
    <property type="project" value="TreeGrafter"/>
</dbReference>
<dbReference type="PROSITE" id="PS50835">
    <property type="entry name" value="IG_LIKE"/>
    <property type="match status" value="5"/>
</dbReference>
<comment type="subcellular location">
    <subcellularLocation>
        <location evidence="1">Membrane</location>
        <topology evidence="1">Single-pass type I membrane protein</topology>
    </subcellularLocation>
</comment>
<keyword evidence="13" id="KW-1185">Reference proteome</keyword>
<feature type="domain" description="Ig-like" evidence="11">
    <location>
        <begin position="444"/>
        <end position="527"/>
    </location>
</feature>
<dbReference type="InterPro" id="IPR003598">
    <property type="entry name" value="Ig_sub2"/>
</dbReference>
<dbReference type="GO" id="GO:0050839">
    <property type="term" value="F:cell adhesion molecule binding"/>
    <property type="evidence" value="ECO:0007669"/>
    <property type="project" value="TreeGrafter"/>
</dbReference>
<dbReference type="GO" id="GO:0005911">
    <property type="term" value="C:cell-cell junction"/>
    <property type="evidence" value="ECO:0007669"/>
    <property type="project" value="TreeGrafter"/>
</dbReference>
<dbReference type="Proteomes" id="UP001239994">
    <property type="component" value="Unassembled WGS sequence"/>
</dbReference>
<feature type="compositionally biased region" description="Basic and acidic residues" evidence="8">
    <location>
        <begin position="588"/>
        <end position="597"/>
    </location>
</feature>
<dbReference type="AlphaFoldDB" id="A0AAD8ZCF3"/>
<dbReference type="Pfam" id="PF08205">
    <property type="entry name" value="C2-set_2"/>
    <property type="match status" value="1"/>
</dbReference>
<keyword evidence="2 9" id="KW-0812">Transmembrane</keyword>
<evidence type="ECO:0000256" key="3">
    <source>
        <dbReference type="ARBA" id="ARBA00022989"/>
    </source>
</evidence>
<keyword evidence="10" id="KW-0732">Signal</keyword>
<dbReference type="SMART" id="SM00409">
    <property type="entry name" value="IG"/>
    <property type="match status" value="5"/>
</dbReference>
<evidence type="ECO:0000256" key="4">
    <source>
        <dbReference type="ARBA" id="ARBA00023136"/>
    </source>
</evidence>
<dbReference type="InterPro" id="IPR003599">
    <property type="entry name" value="Ig_sub"/>
</dbReference>
<dbReference type="InterPro" id="IPR051275">
    <property type="entry name" value="Cell_adhesion_signaling"/>
</dbReference>
<evidence type="ECO:0000259" key="11">
    <source>
        <dbReference type="PROSITE" id="PS50835"/>
    </source>
</evidence>
<feature type="domain" description="Ig-like" evidence="11">
    <location>
        <begin position="329"/>
        <end position="437"/>
    </location>
</feature>
<dbReference type="Gene3D" id="2.60.40.10">
    <property type="entry name" value="Immunoglobulins"/>
    <property type="match status" value="5"/>
</dbReference>
<keyword evidence="3 9" id="KW-1133">Transmembrane helix</keyword>
<gene>
    <name evidence="12" type="ORF">P4O66_010627</name>
</gene>
<dbReference type="InterPro" id="IPR013162">
    <property type="entry name" value="CD80_C2-set"/>
</dbReference>
<evidence type="ECO:0000313" key="12">
    <source>
        <dbReference type="EMBL" id="KAK1795458.1"/>
    </source>
</evidence>
<feature type="non-terminal residue" evidence="12">
    <location>
        <position position="1"/>
    </location>
</feature>
<feature type="compositionally biased region" description="Basic and acidic residues" evidence="8">
    <location>
        <begin position="604"/>
        <end position="620"/>
    </location>
</feature>
<feature type="domain" description="Ig-like" evidence="11">
    <location>
        <begin position="126"/>
        <end position="236"/>
    </location>
</feature>
<dbReference type="SMART" id="SM00408">
    <property type="entry name" value="IGc2"/>
    <property type="match status" value="3"/>
</dbReference>
<name>A0AAD8ZCF3_9TELE</name>
<feature type="domain" description="Ig-like" evidence="11">
    <location>
        <begin position="4"/>
        <end position="121"/>
    </location>
</feature>
<evidence type="ECO:0000313" key="13">
    <source>
        <dbReference type="Proteomes" id="UP001239994"/>
    </source>
</evidence>
<feature type="signal peptide" evidence="10">
    <location>
        <begin position="1"/>
        <end position="21"/>
    </location>
</feature>
<dbReference type="SMART" id="SM00406">
    <property type="entry name" value="IGv"/>
    <property type="match status" value="2"/>
</dbReference>
<keyword evidence="7" id="KW-0393">Immunoglobulin domain</keyword>
<evidence type="ECO:0000256" key="6">
    <source>
        <dbReference type="ARBA" id="ARBA00023180"/>
    </source>
</evidence>
<dbReference type="Pfam" id="PF13927">
    <property type="entry name" value="Ig_3"/>
    <property type="match status" value="2"/>
</dbReference>
<dbReference type="InterPro" id="IPR013106">
    <property type="entry name" value="Ig_V-set"/>
</dbReference>
<dbReference type="PANTHER" id="PTHR11640">
    <property type="entry name" value="NEPHRIN"/>
    <property type="match status" value="1"/>
</dbReference>
<evidence type="ECO:0000256" key="8">
    <source>
        <dbReference type="SAM" id="MobiDB-lite"/>
    </source>
</evidence>
<evidence type="ECO:0000256" key="10">
    <source>
        <dbReference type="SAM" id="SignalP"/>
    </source>
</evidence>
<dbReference type="InterPro" id="IPR007110">
    <property type="entry name" value="Ig-like_dom"/>
</dbReference>
<dbReference type="InterPro" id="IPR036179">
    <property type="entry name" value="Ig-like_dom_sf"/>
</dbReference>
<keyword evidence="4 9" id="KW-0472">Membrane</keyword>
<proteinExistence type="predicted"/>
<organism evidence="12 13">
    <name type="scientific">Electrophorus voltai</name>
    <dbReference type="NCBI Taxonomy" id="2609070"/>
    <lineage>
        <taxon>Eukaryota</taxon>
        <taxon>Metazoa</taxon>
        <taxon>Chordata</taxon>
        <taxon>Craniata</taxon>
        <taxon>Vertebrata</taxon>
        <taxon>Euteleostomi</taxon>
        <taxon>Actinopterygii</taxon>
        <taxon>Neopterygii</taxon>
        <taxon>Teleostei</taxon>
        <taxon>Ostariophysi</taxon>
        <taxon>Gymnotiformes</taxon>
        <taxon>Gymnotoidei</taxon>
        <taxon>Gymnotidae</taxon>
        <taxon>Electrophorus</taxon>
    </lineage>
</organism>
<protein>
    <recommendedName>
        <fullName evidence="11">Ig-like domain-containing protein</fullName>
    </recommendedName>
</protein>
<dbReference type="Pfam" id="PF07686">
    <property type="entry name" value="V-set"/>
    <property type="match status" value="1"/>
</dbReference>
<accession>A0AAD8ZCF3</accession>
<dbReference type="PANTHER" id="PTHR11640:SF162">
    <property type="entry name" value="BASAL CELL ADHESION MOLECULE ISOFORM X1-RELATED"/>
    <property type="match status" value="1"/>
</dbReference>
<evidence type="ECO:0000256" key="2">
    <source>
        <dbReference type="ARBA" id="ARBA00022692"/>
    </source>
</evidence>
<evidence type="ECO:0000256" key="5">
    <source>
        <dbReference type="ARBA" id="ARBA00023157"/>
    </source>
</evidence>
<feature type="compositionally biased region" description="Polar residues" evidence="8">
    <location>
        <begin position="129"/>
        <end position="154"/>
    </location>
</feature>
<keyword evidence="6" id="KW-0325">Glycoprotein</keyword>
<dbReference type="GO" id="GO:0098609">
    <property type="term" value="P:cell-cell adhesion"/>
    <property type="evidence" value="ECO:0007669"/>
    <property type="project" value="TreeGrafter"/>
</dbReference>
<feature type="transmembrane region" description="Helical" evidence="9">
    <location>
        <begin position="552"/>
        <end position="575"/>
    </location>
</feature>
<sequence length="620" mass="66649">ISLPVCLSAVCLATVKVSVTPQVDVVKGQTARLPCTYTTSEKAPITVVEWYIENASGRQRVAFRSPTDSVQDTNTPLSGRVSMDNDMTLVISNSNPADQRSFICSVIGGAVGTSEAETTLRVFHAPETPTVSGNNQPISISGTSPSEVGTCTSRNGHPEPRIIWFKDSTPLPEVKDPKENMYMVPRVVKESSGLFSVTSTLYMHLQKGDAKAVFHCTVEYTMPQAQIKQQSSNNFTLTLLYPAENVFFTLLNDSPLKEGDDVQLKCSTDGNPQPQFEITKDGNPLKDDSGLLTLEKVRRENNGTYVCLAMDFDATEELSASLVVNIHHLDIDVVPVGPVYVNKEEAVELQCKPTSSDMFTLQWMKASTPSSSSSCLHYLLCLSVKLLLAVVQGDDGKVLSSKGALALSAVTLDDAGVYVCVASVLSVPGLQNKANVTVIISGKPEIDEPLKAEVGKQGDMVTLKCSAQGHPPPQFTWKPSGKESLEIKGNNYISTVMLEATEVILRDGVTCEATNSHGTESRKIQLEVKSDNTIGANNGAGRAHAQQGGSSGVVIAVVVCVLLLLLLVATLYFLGKKGKMACSKKNKKDAESGEMKQDALMNKKPGEDDGVEERLNKSGD</sequence>
<comment type="caution">
    <text evidence="12">The sequence shown here is derived from an EMBL/GenBank/DDBJ whole genome shotgun (WGS) entry which is preliminary data.</text>
</comment>
<feature type="region of interest" description="Disordered" evidence="8">
    <location>
        <begin position="583"/>
        <end position="620"/>
    </location>
</feature>
<dbReference type="InterPro" id="IPR013783">
    <property type="entry name" value="Ig-like_fold"/>
</dbReference>
<feature type="chain" id="PRO_5042253067" description="Ig-like domain-containing protein" evidence="10">
    <location>
        <begin position="22"/>
        <end position="620"/>
    </location>
</feature>